<reference evidence="4 5" key="1">
    <citation type="submission" date="2023-09" db="EMBL/GenBank/DDBJ databases">
        <title>Pangenome analysis of Batrachochytrium dendrobatidis and related Chytrids.</title>
        <authorList>
            <person name="Yacoub M.N."/>
            <person name="Stajich J.E."/>
            <person name="James T.Y."/>
        </authorList>
    </citation>
    <scope>NUCLEOTIDE SEQUENCE [LARGE SCALE GENOMIC DNA]</scope>
    <source>
        <strain evidence="4 5">JEL0888</strain>
    </source>
</reference>
<dbReference type="Proteomes" id="UP001527925">
    <property type="component" value="Unassembled WGS sequence"/>
</dbReference>
<evidence type="ECO:0000313" key="4">
    <source>
        <dbReference type="EMBL" id="KAL2911907.1"/>
    </source>
</evidence>
<keyword evidence="2" id="KW-0378">Hydrolase</keyword>
<organism evidence="4 5">
    <name type="scientific">Polyrhizophydium stewartii</name>
    <dbReference type="NCBI Taxonomy" id="2732419"/>
    <lineage>
        <taxon>Eukaryota</taxon>
        <taxon>Fungi</taxon>
        <taxon>Fungi incertae sedis</taxon>
        <taxon>Chytridiomycota</taxon>
        <taxon>Chytridiomycota incertae sedis</taxon>
        <taxon>Chytridiomycetes</taxon>
        <taxon>Rhizophydiales</taxon>
        <taxon>Rhizophydiales incertae sedis</taxon>
        <taxon>Polyrhizophydium</taxon>
    </lineage>
</organism>
<dbReference type="PANTHER" id="PTHR10161">
    <property type="entry name" value="TARTRATE-RESISTANT ACID PHOSPHATASE TYPE 5"/>
    <property type="match status" value="1"/>
</dbReference>
<dbReference type="Gene3D" id="3.60.21.10">
    <property type="match status" value="1"/>
</dbReference>
<keyword evidence="5" id="KW-1185">Reference proteome</keyword>
<proteinExistence type="predicted"/>
<dbReference type="PANTHER" id="PTHR10161:SF14">
    <property type="entry name" value="TARTRATE-RESISTANT ACID PHOSPHATASE TYPE 5"/>
    <property type="match status" value="1"/>
</dbReference>
<dbReference type="EMBL" id="JADGIZ020000084">
    <property type="protein sequence ID" value="KAL2911907.1"/>
    <property type="molecule type" value="Genomic_DNA"/>
</dbReference>
<name>A0ABR4MX78_9FUNG</name>
<dbReference type="SUPFAM" id="SSF56300">
    <property type="entry name" value="Metallo-dependent phosphatases"/>
    <property type="match status" value="1"/>
</dbReference>
<accession>A0ABR4MX78</accession>
<gene>
    <name evidence="4" type="ORF">HK105_208627</name>
</gene>
<evidence type="ECO:0000256" key="2">
    <source>
        <dbReference type="ARBA" id="ARBA00022801"/>
    </source>
</evidence>
<dbReference type="Pfam" id="PF00149">
    <property type="entry name" value="Metallophos"/>
    <property type="match status" value="1"/>
</dbReference>
<evidence type="ECO:0000256" key="1">
    <source>
        <dbReference type="ARBA" id="ARBA00022729"/>
    </source>
</evidence>
<dbReference type="InterPro" id="IPR051558">
    <property type="entry name" value="Metallophosphoesterase_PAP"/>
</dbReference>
<feature type="domain" description="Calcineurin-like phosphoesterase" evidence="3">
    <location>
        <begin position="48"/>
        <end position="263"/>
    </location>
</feature>
<dbReference type="InterPro" id="IPR004843">
    <property type="entry name" value="Calcineurin-like_PHP"/>
</dbReference>
<protein>
    <recommendedName>
        <fullName evidence="3">Calcineurin-like phosphoesterase domain-containing protein</fullName>
    </recommendedName>
</protein>
<keyword evidence="1" id="KW-0732">Signal</keyword>
<sequence length="339" mass="37522">MAMLASLLPWRSGAWPSSLSHLAGDPLATSHQQDQPEQPDTSRPLAFFVLGDWGDPVDSHGLAVASVMQAMHSLAPVDMVLFLGDNFYGTGQPGTDGVASVDDPKWTKLWLSAYGRLTHIPWLGVLGNHDWNGNIDAQLAYHGVNPSWNMEDLFWERVMAVGSREAAFIFIDTDLLYYGYAGDPGSPMEERFRARGWTPENRVVEAQLKWIEAALQRHADQPWVFVIGHHELGACPASHHMAQLLNLFQLYKPTAYFAGHIHAMQHAHIRGTDYIISGAGSRNSSVCDGFVGWGIDGVNGFVHAQLRESSFQFEVVAVSDGIGRSEYKRTSKPRQVQSK</sequence>
<evidence type="ECO:0000313" key="5">
    <source>
        <dbReference type="Proteomes" id="UP001527925"/>
    </source>
</evidence>
<evidence type="ECO:0000259" key="3">
    <source>
        <dbReference type="Pfam" id="PF00149"/>
    </source>
</evidence>
<dbReference type="InterPro" id="IPR029052">
    <property type="entry name" value="Metallo-depent_PP-like"/>
</dbReference>
<comment type="caution">
    <text evidence="4">The sequence shown here is derived from an EMBL/GenBank/DDBJ whole genome shotgun (WGS) entry which is preliminary data.</text>
</comment>